<accession>A0A9D4EUA9</accession>
<feature type="compositionally biased region" description="Acidic residues" evidence="1">
    <location>
        <begin position="46"/>
        <end position="65"/>
    </location>
</feature>
<gene>
    <name evidence="2" type="ORF">DPMN_164824</name>
</gene>
<feature type="region of interest" description="Disordered" evidence="1">
    <location>
        <begin position="213"/>
        <end position="246"/>
    </location>
</feature>
<proteinExistence type="predicted"/>
<reference evidence="2" key="1">
    <citation type="journal article" date="2019" name="bioRxiv">
        <title>The Genome of the Zebra Mussel, Dreissena polymorpha: A Resource for Invasive Species Research.</title>
        <authorList>
            <person name="McCartney M.A."/>
            <person name="Auch B."/>
            <person name="Kono T."/>
            <person name="Mallez S."/>
            <person name="Zhang Y."/>
            <person name="Obille A."/>
            <person name="Becker A."/>
            <person name="Abrahante J.E."/>
            <person name="Garbe J."/>
            <person name="Badalamenti J.P."/>
            <person name="Herman A."/>
            <person name="Mangelson H."/>
            <person name="Liachko I."/>
            <person name="Sullivan S."/>
            <person name="Sone E.D."/>
            <person name="Koren S."/>
            <person name="Silverstein K.A.T."/>
            <person name="Beckman K.B."/>
            <person name="Gohl D.M."/>
        </authorList>
    </citation>
    <scope>NUCLEOTIDE SEQUENCE</scope>
    <source>
        <strain evidence="2">Duluth1</strain>
        <tissue evidence="2">Whole animal</tissue>
    </source>
</reference>
<name>A0A9D4EUA9_DREPO</name>
<dbReference type="Proteomes" id="UP000828390">
    <property type="component" value="Unassembled WGS sequence"/>
</dbReference>
<feature type="region of interest" description="Disordered" evidence="1">
    <location>
        <begin position="31"/>
        <end position="71"/>
    </location>
</feature>
<feature type="compositionally biased region" description="Polar residues" evidence="1">
    <location>
        <begin position="236"/>
        <end position="246"/>
    </location>
</feature>
<reference evidence="2" key="2">
    <citation type="submission" date="2020-11" db="EMBL/GenBank/DDBJ databases">
        <authorList>
            <person name="McCartney M.A."/>
            <person name="Auch B."/>
            <person name="Kono T."/>
            <person name="Mallez S."/>
            <person name="Becker A."/>
            <person name="Gohl D.M."/>
            <person name="Silverstein K.A.T."/>
            <person name="Koren S."/>
            <person name="Bechman K.B."/>
            <person name="Herman A."/>
            <person name="Abrahante J.E."/>
            <person name="Garbe J."/>
        </authorList>
    </citation>
    <scope>NUCLEOTIDE SEQUENCE</scope>
    <source>
        <strain evidence="2">Duluth1</strain>
        <tissue evidence="2">Whole animal</tissue>
    </source>
</reference>
<sequence length="246" mass="27410">MLKVMMMLMITKMEKRGYDDVNFFYDDDAAASYDDDDNYDAIAAAADDDDDDDDDGDDDDDDNDDGLPPNIAEKVEFINYIDYEVEIDNVARQSIWEQPIHYGKPEKSHNKYQRSFMGNNKAAAQAEDNDMPYGGQETHECICREDGENLGTAGDTPRTWKKLVNGLFQTGPLAKMKGITNTNVLDQTVCVIHRAGQGCDQKELNCSDKLNFQDMAPDTKVPDGRTDSRTDGRTTPKQYPSASGGG</sequence>
<evidence type="ECO:0000313" key="2">
    <source>
        <dbReference type="EMBL" id="KAH3786715.1"/>
    </source>
</evidence>
<protein>
    <submittedName>
        <fullName evidence="2">Uncharacterized protein</fullName>
    </submittedName>
</protein>
<organism evidence="2 3">
    <name type="scientific">Dreissena polymorpha</name>
    <name type="common">Zebra mussel</name>
    <name type="synonym">Mytilus polymorpha</name>
    <dbReference type="NCBI Taxonomy" id="45954"/>
    <lineage>
        <taxon>Eukaryota</taxon>
        <taxon>Metazoa</taxon>
        <taxon>Spiralia</taxon>
        <taxon>Lophotrochozoa</taxon>
        <taxon>Mollusca</taxon>
        <taxon>Bivalvia</taxon>
        <taxon>Autobranchia</taxon>
        <taxon>Heteroconchia</taxon>
        <taxon>Euheterodonta</taxon>
        <taxon>Imparidentia</taxon>
        <taxon>Neoheterodontei</taxon>
        <taxon>Myida</taxon>
        <taxon>Dreissenoidea</taxon>
        <taxon>Dreissenidae</taxon>
        <taxon>Dreissena</taxon>
    </lineage>
</organism>
<keyword evidence="3" id="KW-1185">Reference proteome</keyword>
<comment type="caution">
    <text evidence="2">The sequence shown here is derived from an EMBL/GenBank/DDBJ whole genome shotgun (WGS) entry which is preliminary data.</text>
</comment>
<dbReference type="EMBL" id="JAIWYP010000008">
    <property type="protein sequence ID" value="KAH3786715.1"/>
    <property type="molecule type" value="Genomic_DNA"/>
</dbReference>
<evidence type="ECO:0000256" key="1">
    <source>
        <dbReference type="SAM" id="MobiDB-lite"/>
    </source>
</evidence>
<feature type="compositionally biased region" description="Basic and acidic residues" evidence="1">
    <location>
        <begin position="220"/>
        <end position="234"/>
    </location>
</feature>
<evidence type="ECO:0000313" key="3">
    <source>
        <dbReference type="Proteomes" id="UP000828390"/>
    </source>
</evidence>
<dbReference type="AlphaFoldDB" id="A0A9D4EUA9"/>